<evidence type="ECO:0000313" key="3">
    <source>
        <dbReference type="Proteomes" id="UP000430843"/>
    </source>
</evidence>
<sequence length="77" mass="8353">MSKLGPKQAQMLRDIVKTNGGGISGYSLDQRVMRSLEAKGLIQGKLNQASVAVHTRAGLEWVRNHPPHPSGGDRYGE</sequence>
<evidence type="ECO:0000313" key="2">
    <source>
        <dbReference type="EMBL" id="NKW10270.1"/>
    </source>
</evidence>
<protein>
    <submittedName>
        <fullName evidence="2">Uncharacterized protein</fullName>
    </submittedName>
</protein>
<dbReference type="EMBL" id="JAAXZB010000001">
    <property type="protein sequence ID" value="NKW10270.1"/>
    <property type="molecule type" value="Genomic_DNA"/>
</dbReference>
<gene>
    <name evidence="1" type="ORF">F9K91_02255</name>
    <name evidence="2" type="ORF">HGG76_15125</name>
</gene>
<reference evidence="2 4" key="2">
    <citation type="submission" date="2020-04" db="EMBL/GenBank/DDBJ databases">
        <title>Whole genome sequencing of clinical and environmental type strains of Ochrobactrum.</title>
        <authorList>
            <person name="Dharne M."/>
        </authorList>
    </citation>
    <scope>NUCLEOTIDE SEQUENCE [LARGE SCALE GENOMIC DNA]</scope>
    <source>
        <strain evidence="2 4">DSM 13340</strain>
    </source>
</reference>
<comment type="caution">
    <text evidence="2">The sequence shown here is derived from an EMBL/GenBank/DDBJ whole genome shotgun (WGS) entry which is preliminary data.</text>
</comment>
<reference evidence="1 3" key="1">
    <citation type="submission" date="2019-09" db="EMBL/GenBank/DDBJ databases">
        <title>Taxonomic organization of the family Brucellaceae based on a phylogenomic approach.</title>
        <authorList>
            <person name="Leclercq S."/>
            <person name="Cloeckaert A."/>
            <person name="Zygmunt M.S."/>
        </authorList>
    </citation>
    <scope>NUCLEOTIDE SEQUENCE [LARGE SCALE GENOMIC DNA]</scope>
    <source>
        <strain evidence="1 3">LMG 18957</strain>
    </source>
</reference>
<dbReference type="EMBL" id="WBWA01000002">
    <property type="protein sequence ID" value="KAB2666782.1"/>
    <property type="molecule type" value="Genomic_DNA"/>
</dbReference>
<name>A0A7X6FSH1_9HYPH</name>
<keyword evidence="3" id="KW-1185">Reference proteome</keyword>
<dbReference type="Proteomes" id="UP000558475">
    <property type="component" value="Unassembled WGS sequence"/>
</dbReference>
<organism evidence="2 4">
    <name type="scientific">Brucella tritici</name>
    <dbReference type="NCBI Taxonomy" id="94626"/>
    <lineage>
        <taxon>Bacteria</taxon>
        <taxon>Pseudomonadati</taxon>
        <taxon>Pseudomonadota</taxon>
        <taxon>Alphaproteobacteria</taxon>
        <taxon>Hyphomicrobiales</taxon>
        <taxon>Brucellaceae</taxon>
        <taxon>Brucella/Ochrobactrum group</taxon>
        <taxon>Brucella</taxon>
    </lineage>
</organism>
<evidence type="ECO:0000313" key="4">
    <source>
        <dbReference type="Proteomes" id="UP000558475"/>
    </source>
</evidence>
<proteinExistence type="predicted"/>
<accession>A0A7X6FSH1</accession>
<dbReference type="Proteomes" id="UP000430843">
    <property type="component" value="Unassembled WGS sequence"/>
</dbReference>
<evidence type="ECO:0000313" key="1">
    <source>
        <dbReference type="EMBL" id="KAB2666782.1"/>
    </source>
</evidence>
<dbReference type="RefSeq" id="WP_151677091.1">
    <property type="nucleotide sequence ID" value="NZ_WBWA01000002.1"/>
</dbReference>
<dbReference type="AlphaFoldDB" id="A0A7X6FSH1"/>